<evidence type="ECO:0000256" key="4">
    <source>
        <dbReference type="ARBA" id="ARBA00022989"/>
    </source>
</evidence>
<reference evidence="7" key="1">
    <citation type="journal article" date="2012" name="Nature">
        <title>The oyster genome reveals stress adaptation and complexity of shell formation.</title>
        <authorList>
            <person name="Zhang G."/>
            <person name="Fang X."/>
            <person name="Guo X."/>
            <person name="Li L."/>
            <person name="Luo R."/>
            <person name="Xu F."/>
            <person name="Yang P."/>
            <person name="Zhang L."/>
            <person name="Wang X."/>
            <person name="Qi H."/>
            <person name="Xiong Z."/>
            <person name="Que H."/>
            <person name="Xie Y."/>
            <person name="Holland P.W."/>
            <person name="Paps J."/>
            <person name="Zhu Y."/>
            <person name="Wu F."/>
            <person name="Chen Y."/>
            <person name="Wang J."/>
            <person name="Peng C."/>
            <person name="Meng J."/>
            <person name="Yang L."/>
            <person name="Liu J."/>
            <person name="Wen B."/>
            <person name="Zhang N."/>
            <person name="Huang Z."/>
            <person name="Zhu Q."/>
            <person name="Feng Y."/>
            <person name="Mount A."/>
            <person name="Hedgecock D."/>
            <person name="Xu Z."/>
            <person name="Liu Y."/>
            <person name="Domazet-Loso T."/>
            <person name="Du Y."/>
            <person name="Sun X."/>
            <person name="Zhang S."/>
            <person name="Liu B."/>
            <person name="Cheng P."/>
            <person name="Jiang X."/>
            <person name="Li J."/>
            <person name="Fan D."/>
            <person name="Wang W."/>
            <person name="Fu W."/>
            <person name="Wang T."/>
            <person name="Wang B."/>
            <person name="Zhang J."/>
            <person name="Peng Z."/>
            <person name="Li Y."/>
            <person name="Li N."/>
            <person name="Wang J."/>
            <person name="Chen M."/>
            <person name="He Y."/>
            <person name="Tan F."/>
            <person name="Song X."/>
            <person name="Zheng Q."/>
            <person name="Huang R."/>
            <person name="Yang H."/>
            <person name="Du X."/>
            <person name="Chen L."/>
            <person name="Yang M."/>
            <person name="Gaffney P.M."/>
            <person name="Wang S."/>
            <person name="Luo L."/>
            <person name="She Z."/>
            <person name="Ming Y."/>
            <person name="Huang W."/>
            <person name="Zhang S."/>
            <person name="Huang B."/>
            <person name="Zhang Y."/>
            <person name="Qu T."/>
            <person name="Ni P."/>
            <person name="Miao G."/>
            <person name="Wang J."/>
            <person name="Wang Q."/>
            <person name="Steinberg C.E."/>
            <person name="Wang H."/>
            <person name="Li N."/>
            <person name="Qian L."/>
            <person name="Zhang G."/>
            <person name="Li Y."/>
            <person name="Yang H."/>
            <person name="Liu X."/>
            <person name="Wang J."/>
            <person name="Yin Y."/>
            <person name="Wang J."/>
        </authorList>
    </citation>
    <scope>NUCLEOTIDE SEQUENCE [LARGE SCALE GENOMIC DNA]</scope>
    <source>
        <strain evidence="7">05x7-T-G4-1.051#20</strain>
    </source>
</reference>
<dbReference type="InterPro" id="IPR027417">
    <property type="entry name" value="P-loop_NTPase"/>
</dbReference>
<keyword evidence="5" id="KW-0472">Membrane</keyword>
<dbReference type="InterPro" id="IPR050835">
    <property type="entry name" value="ABC_transporter_sub-D"/>
</dbReference>
<gene>
    <name evidence="7" type="ORF">CGI_10001471</name>
</gene>
<dbReference type="Gene3D" id="3.40.50.300">
    <property type="entry name" value="P-loop containing nucleotide triphosphate hydrolases"/>
    <property type="match status" value="1"/>
</dbReference>
<proteinExistence type="inferred from homology"/>
<dbReference type="PANTHER" id="PTHR11384">
    <property type="entry name" value="ATP-BINDING CASSETTE, SUB-FAMILY D MEMBER"/>
    <property type="match status" value="1"/>
</dbReference>
<dbReference type="PANTHER" id="PTHR11384:SF62">
    <property type="entry name" value="ATP-BINDING CASSETTE SUB-FAMILY D MEMBER 3"/>
    <property type="match status" value="1"/>
</dbReference>
<evidence type="ECO:0000256" key="1">
    <source>
        <dbReference type="ARBA" id="ARBA00008575"/>
    </source>
</evidence>
<dbReference type="Pfam" id="PF00005">
    <property type="entry name" value="ABC_tran"/>
    <property type="match status" value="1"/>
</dbReference>
<accession>K1PUX0</accession>
<keyword evidence="3" id="KW-0812">Transmembrane</keyword>
<comment type="similarity">
    <text evidence="1">Belongs to the ABC transporter superfamily. ABCD family. Peroxisomal fatty acyl CoA transporter (TC 3.A.1.203) subfamily.</text>
</comment>
<dbReference type="AlphaFoldDB" id="K1PUX0"/>
<dbReference type="HOGENOM" id="CLU_1742334_0_0_1"/>
<evidence type="ECO:0000256" key="5">
    <source>
        <dbReference type="ARBA" id="ARBA00023136"/>
    </source>
</evidence>
<dbReference type="InterPro" id="IPR003439">
    <property type="entry name" value="ABC_transporter-like_ATP-bd"/>
</dbReference>
<dbReference type="GO" id="GO:0015910">
    <property type="term" value="P:long-chain fatty acid import into peroxisome"/>
    <property type="evidence" value="ECO:0007669"/>
    <property type="project" value="TreeGrafter"/>
</dbReference>
<dbReference type="GO" id="GO:0042760">
    <property type="term" value="P:very long-chain fatty acid catabolic process"/>
    <property type="evidence" value="ECO:0007669"/>
    <property type="project" value="TreeGrafter"/>
</dbReference>
<name>K1PUX0_MAGGI</name>
<dbReference type="InParanoid" id="K1PUX0"/>
<dbReference type="GO" id="GO:0005324">
    <property type="term" value="F:long-chain fatty acid transmembrane transporter activity"/>
    <property type="evidence" value="ECO:0007669"/>
    <property type="project" value="TreeGrafter"/>
</dbReference>
<dbReference type="GO" id="GO:0005778">
    <property type="term" value="C:peroxisomal membrane"/>
    <property type="evidence" value="ECO:0007669"/>
    <property type="project" value="TreeGrafter"/>
</dbReference>
<evidence type="ECO:0000256" key="3">
    <source>
        <dbReference type="ARBA" id="ARBA00022692"/>
    </source>
</evidence>
<sequence>MVSDQNGGQYRALCHKSEVKSGENVLVCGPNGCGKSSLFRVLGERPYMTVGTLRDQVIYPDSHEEQIKKGTKDSDLLDILSKVQLEYILEREGGWDSVQYYLKMDGRGTYEFAIQQTAWLSGSTESYYMYLVVTVVKGLKPPMQRYNFFF</sequence>
<dbReference type="GO" id="GO:0007031">
    <property type="term" value="P:peroxisome organization"/>
    <property type="evidence" value="ECO:0007669"/>
    <property type="project" value="TreeGrafter"/>
</dbReference>
<keyword evidence="7" id="KW-0067">ATP-binding</keyword>
<dbReference type="GO" id="GO:0042626">
    <property type="term" value="F:ATPase-coupled transmembrane transporter activity"/>
    <property type="evidence" value="ECO:0007669"/>
    <property type="project" value="TreeGrafter"/>
</dbReference>
<keyword evidence="7" id="KW-0547">Nucleotide-binding</keyword>
<keyword evidence="2" id="KW-0813">Transport</keyword>
<evidence type="ECO:0000256" key="2">
    <source>
        <dbReference type="ARBA" id="ARBA00022448"/>
    </source>
</evidence>
<evidence type="ECO:0000259" key="6">
    <source>
        <dbReference type="Pfam" id="PF00005"/>
    </source>
</evidence>
<dbReference type="GO" id="GO:0005524">
    <property type="term" value="F:ATP binding"/>
    <property type="evidence" value="ECO:0007669"/>
    <property type="project" value="UniProtKB-KW"/>
</dbReference>
<keyword evidence="4" id="KW-1133">Transmembrane helix</keyword>
<protein>
    <submittedName>
        <fullName evidence="7">ATP-binding cassette sub-family D member 3</fullName>
    </submittedName>
</protein>
<dbReference type="GO" id="GO:0016887">
    <property type="term" value="F:ATP hydrolysis activity"/>
    <property type="evidence" value="ECO:0007669"/>
    <property type="project" value="InterPro"/>
</dbReference>
<dbReference type="SUPFAM" id="SSF53795">
    <property type="entry name" value="PEP carboxykinase-like"/>
    <property type="match status" value="1"/>
</dbReference>
<feature type="domain" description="ABC transporter" evidence="6">
    <location>
        <begin position="18"/>
        <end position="58"/>
    </location>
</feature>
<dbReference type="GO" id="GO:0006635">
    <property type="term" value="P:fatty acid beta-oxidation"/>
    <property type="evidence" value="ECO:0007669"/>
    <property type="project" value="TreeGrafter"/>
</dbReference>
<evidence type="ECO:0000313" key="7">
    <source>
        <dbReference type="EMBL" id="EKC22794.1"/>
    </source>
</evidence>
<organism evidence="7">
    <name type="scientific">Magallana gigas</name>
    <name type="common">Pacific oyster</name>
    <name type="synonym">Crassostrea gigas</name>
    <dbReference type="NCBI Taxonomy" id="29159"/>
    <lineage>
        <taxon>Eukaryota</taxon>
        <taxon>Metazoa</taxon>
        <taxon>Spiralia</taxon>
        <taxon>Lophotrochozoa</taxon>
        <taxon>Mollusca</taxon>
        <taxon>Bivalvia</taxon>
        <taxon>Autobranchia</taxon>
        <taxon>Pteriomorphia</taxon>
        <taxon>Ostreida</taxon>
        <taxon>Ostreoidea</taxon>
        <taxon>Ostreidae</taxon>
        <taxon>Magallana</taxon>
    </lineage>
</organism>
<dbReference type="EMBL" id="JH816326">
    <property type="protein sequence ID" value="EKC22794.1"/>
    <property type="molecule type" value="Genomic_DNA"/>
</dbReference>